<keyword evidence="1" id="KW-1133">Transmembrane helix</keyword>
<reference evidence="2" key="1">
    <citation type="submission" date="2020-09" db="EMBL/GenBank/DDBJ databases">
        <title>Genome-Enabled Discovery of Anthraquinone Biosynthesis in Senna tora.</title>
        <authorList>
            <person name="Kang S.-H."/>
            <person name="Pandey R.P."/>
            <person name="Lee C.-M."/>
            <person name="Sim J.-S."/>
            <person name="Jeong J.-T."/>
            <person name="Choi B.-S."/>
            <person name="Jung M."/>
            <person name="Ginzburg D."/>
            <person name="Zhao K."/>
            <person name="Won S.Y."/>
            <person name="Oh T.-J."/>
            <person name="Yu Y."/>
            <person name="Kim N.-H."/>
            <person name="Lee O.R."/>
            <person name="Lee T.-H."/>
            <person name="Bashyal P."/>
            <person name="Kim T.-S."/>
            <person name="Lee W.-H."/>
            <person name="Kawkins C."/>
            <person name="Kim C.-K."/>
            <person name="Kim J.S."/>
            <person name="Ahn B.O."/>
            <person name="Rhee S.Y."/>
            <person name="Sohng J.K."/>
        </authorList>
    </citation>
    <scope>NUCLEOTIDE SEQUENCE</scope>
    <source>
        <tissue evidence="2">Leaf</tissue>
    </source>
</reference>
<dbReference type="EMBL" id="JAAIUW010000010">
    <property type="protein sequence ID" value="KAF7811804.1"/>
    <property type="molecule type" value="Genomic_DNA"/>
</dbReference>
<keyword evidence="1" id="KW-0812">Transmembrane</keyword>
<feature type="transmembrane region" description="Helical" evidence="1">
    <location>
        <begin position="234"/>
        <end position="254"/>
    </location>
</feature>
<dbReference type="Proteomes" id="UP000634136">
    <property type="component" value="Unassembled WGS sequence"/>
</dbReference>
<evidence type="ECO:0000256" key="1">
    <source>
        <dbReference type="SAM" id="Phobius"/>
    </source>
</evidence>
<accession>A0A834WC64</accession>
<dbReference type="AlphaFoldDB" id="A0A834WC64"/>
<organism evidence="2 3">
    <name type="scientific">Senna tora</name>
    <dbReference type="NCBI Taxonomy" id="362788"/>
    <lineage>
        <taxon>Eukaryota</taxon>
        <taxon>Viridiplantae</taxon>
        <taxon>Streptophyta</taxon>
        <taxon>Embryophyta</taxon>
        <taxon>Tracheophyta</taxon>
        <taxon>Spermatophyta</taxon>
        <taxon>Magnoliopsida</taxon>
        <taxon>eudicotyledons</taxon>
        <taxon>Gunneridae</taxon>
        <taxon>Pentapetalae</taxon>
        <taxon>rosids</taxon>
        <taxon>fabids</taxon>
        <taxon>Fabales</taxon>
        <taxon>Fabaceae</taxon>
        <taxon>Caesalpinioideae</taxon>
        <taxon>Cassia clade</taxon>
        <taxon>Senna</taxon>
    </lineage>
</organism>
<evidence type="ECO:0000313" key="3">
    <source>
        <dbReference type="Proteomes" id="UP000634136"/>
    </source>
</evidence>
<keyword evidence="3" id="KW-1185">Reference proteome</keyword>
<keyword evidence="1" id="KW-0472">Membrane</keyword>
<feature type="transmembrane region" description="Helical" evidence="1">
    <location>
        <begin position="275"/>
        <end position="296"/>
    </location>
</feature>
<comment type="caution">
    <text evidence="2">The sequence shown here is derived from an EMBL/GenBank/DDBJ whole genome shotgun (WGS) entry which is preliminary data.</text>
</comment>
<evidence type="ECO:0000313" key="2">
    <source>
        <dbReference type="EMBL" id="KAF7811804.1"/>
    </source>
</evidence>
<protein>
    <submittedName>
        <fullName evidence="2">Uncharacterized protein</fullName>
    </submittedName>
</protein>
<name>A0A834WC64_9FABA</name>
<proteinExistence type="predicted"/>
<sequence>MGSGATSRGLEEVVPPPVRSFQADEYARVYRFRHNAGRFGFFVRAPWQLVLELEVNFVVPPGALCCPSLGNYDYVIRVQTYLVGGSASRSLPPADSSAFVPLSVPIPIGSIGVLLWSVHASGFDYMCAFVRDLRPSVLIVMERDTQGVEVADLARSLGYSISRRGGDETQPWVFRRFGVTVRCLRFSLGYTQLFVEGSRADYPRHVVTCIFALGATHPGNEYRTFIPHLSCPAVFYNLYLVFCFLLAFFARTGAEPCHCRLSARFFRENGRRSPATVGFLLAFFARTGVGALPLFLLGPCTPVSPFALRFYWLRSHPASSADSPALLLTWVLRMLSGGDVLVECLSISTV</sequence>
<gene>
    <name evidence="2" type="ORF">G2W53_032780</name>
</gene>